<dbReference type="Proteomes" id="UP000265520">
    <property type="component" value="Unassembled WGS sequence"/>
</dbReference>
<dbReference type="AlphaFoldDB" id="A0A392SRX8"/>
<keyword evidence="2" id="KW-1185">Reference proteome</keyword>
<sequence>MGMTVTQYKTAYRMDWELPTFASRLMNAVHDYRAQHPIPSYYQQYPQVADLEAHFQRQTMILVEHQTHIRGMWDQEFDRANPEQDQEAQV</sequence>
<name>A0A392SRX8_9FABA</name>
<feature type="non-terminal residue" evidence="1">
    <location>
        <position position="90"/>
    </location>
</feature>
<comment type="caution">
    <text evidence="1">The sequence shown here is derived from an EMBL/GenBank/DDBJ whole genome shotgun (WGS) entry which is preliminary data.</text>
</comment>
<accession>A0A392SRX8</accession>
<proteinExistence type="predicted"/>
<dbReference type="EMBL" id="LXQA010419125">
    <property type="protein sequence ID" value="MCI50616.1"/>
    <property type="molecule type" value="Genomic_DNA"/>
</dbReference>
<protein>
    <submittedName>
        <fullName evidence="1">Uncharacterized protein</fullName>
    </submittedName>
</protein>
<evidence type="ECO:0000313" key="1">
    <source>
        <dbReference type="EMBL" id="MCI50616.1"/>
    </source>
</evidence>
<evidence type="ECO:0000313" key="2">
    <source>
        <dbReference type="Proteomes" id="UP000265520"/>
    </source>
</evidence>
<organism evidence="1 2">
    <name type="scientific">Trifolium medium</name>
    <dbReference type="NCBI Taxonomy" id="97028"/>
    <lineage>
        <taxon>Eukaryota</taxon>
        <taxon>Viridiplantae</taxon>
        <taxon>Streptophyta</taxon>
        <taxon>Embryophyta</taxon>
        <taxon>Tracheophyta</taxon>
        <taxon>Spermatophyta</taxon>
        <taxon>Magnoliopsida</taxon>
        <taxon>eudicotyledons</taxon>
        <taxon>Gunneridae</taxon>
        <taxon>Pentapetalae</taxon>
        <taxon>rosids</taxon>
        <taxon>fabids</taxon>
        <taxon>Fabales</taxon>
        <taxon>Fabaceae</taxon>
        <taxon>Papilionoideae</taxon>
        <taxon>50 kb inversion clade</taxon>
        <taxon>NPAAA clade</taxon>
        <taxon>Hologalegina</taxon>
        <taxon>IRL clade</taxon>
        <taxon>Trifolieae</taxon>
        <taxon>Trifolium</taxon>
    </lineage>
</organism>
<reference evidence="1 2" key="1">
    <citation type="journal article" date="2018" name="Front. Plant Sci.">
        <title>Red Clover (Trifolium pratense) and Zigzag Clover (T. medium) - A Picture of Genomic Similarities and Differences.</title>
        <authorList>
            <person name="Dluhosova J."/>
            <person name="Istvanek J."/>
            <person name="Nedelnik J."/>
            <person name="Repkova J."/>
        </authorList>
    </citation>
    <scope>NUCLEOTIDE SEQUENCE [LARGE SCALE GENOMIC DNA]</scope>
    <source>
        <strain evidence="2">cv. 10/8</strain>
        <tissue evidence="1">Leaf</tissue>
    </source>
</reference>